<dbReference type="EMBL" id="JAATLM010000003">
    <property type="protein sequence ID" value="NIZ70200.1"/>
    <property type="molecule type" value="Genomic_DNA"/>
</dbReference>
<evidence type="ECO:0000313" key="2">
    <source>
        <dbReference type="EMBL" id="NIZ70200.1"/>
    </source>
</evidence>
<dbReference type="AlphaFoldDB" id="A0A968GK62"/>
<feature type="region of interest" description="Disordered" evidence="1">
    <location>
        <begin position="1"/>
        <end position="68"/>
    </location>
</feature>
<feature type="compositionally biased region" description="Polar residues" evidence="1">
    <location>
        <begin position="10"/>
        <end position="33"/>
    </location>
</feature>
<comment type="caution">
    <text evidence="2">The sequence shown here is derived from an EMBL/GenBank/DDBJ whole genome shotgun (WGS) entry which is preliminary data.</text>
</comment>
<protein>
    <submittedName>
        <fullName evidence="2">Uncharacterized protein</fullName>
    </submittedName>
</protein>
<feature type="compositionally biased region" description="Basic and acidic residues" evidence="1">
    <location>
        <begin position="34"/>
        <end position="52"/>
    </location>
</feature>
<keyword evidence="3" id="KW-1185">Reference proteome</keyword>
<feature type="compositionally biased region" description="Polar residues" evidence="1">
    <location>
        <begin position="53"/>
        <end position="68"/>
    </location>
</feature>
<name>A0A968GK62_9SPIO</name>
<evidence type="ECO:0000256" key="1">
    <source>
        <dbReference type="SAM" id="MobiDB-lite"/>
    </source>
</evidence>
<reference evidence="2" key="1">
    <citation type="submission" date="2020-03" db="EMBL/GenBank/DDBJ databases">
        <title>Spirochaetal bacteria isolated from arthropods constitute a novel genus Entomospira genus novum within the order Spirochaetales.</title>
        <authorList>
            <person name="Grana-Miraglia L."/>
            <person name="Sikutova S."/>
            <person name="Fingerle V."/>
            <person name="Sing A."/>
            <person name="Castillo-Ramirez S."/>
            <person name="Margos G."/>
            <person name="Rudolf I."/>
        </authorList>
    </citation>
    <scope>NUCLEOTIDE SEQUENCE</scope>
    <source>
        <strain evidence="2">BR149</strain>
    </source>
</reference>
<gene>
    <name evidence="2" type="ORF">HCT48_08260</name>
</gene>
<sequence length="68" mass="7519">MDDKSKLKQKQNINEANTSSTSKMTCHSNTATATKKDGSQERRDNPISDKRSNGVQAIINTIKKSNHS</sequence>
<dbReference type="RefSeq" id="WP_167696514.1">
    <property type="nucleotide sequence ID" value="NZ_CP118183.1"/>
</dbReference>
<evidence type="ECO:0000313" key="3">
    <source>
        <dbReference type="Proteomes" id="UP000778951"/>
    </source>
</evidence>
<organism evidence="2 3">
    <name type="scientific">Entomospira culicis</name>
    <dbReference type="NCBI Taxonomy" id="2719989"/>
    <lineage>
        <taxon>Bacteria</taxon>
        <taxon>Pseudomonadati</taxon>
        <taxon>Spirochaetota</taxon>
        <taxon>Spirochaetia</taxon>
        <taxon>Spirochaetales</taxon>
        <taxon>Spirochaetaceae</taxon>
        <taxon>Entomospira</taxon>
    </lineage>
</organism>
<dbReference type="Proteomes" id="UP000778951">
    <property type="component" value="Unassembled WGS sequence"/>
</dbReference>
<accession>A0A968GK62</accession>
<proteinExistence type="predicted"/>